<gene>
    <name evidence="1" type="ordered locus">RPE_1494</name>
</gene>
<dbReference type="HOGENOM" id="CLU_059368_0_0_5"/>
<name>Q07RJ0_RHOP5</name>
<proteinExistence type="predicted"/>
<accession>Q07RJ0</accession>
<protein>
    <submittedName>
        <fullName evidence="1">Uncharacterized protein</fullName>
    </submittedName>
</protein>
<evidence type="ECO:0000313" key="1">
    <source>
        <dbReference type="EMBL" id="ABJ05444.1"/>
    </source>
</evidence>
<sequence>MNLVRLPRRQSSCQCRASISVQVQMNVFVDIERADTGVPLPGEGQFAYLNRSARPEAARVREKVEEWLAGYPDAHRGDLIARLRSTIDDQHHSAFFELFLYQLLLARGCTVLEIEPKLDNSTKSPDFLVENAKNERLYVEAVQASGLSNQEVAARARLNTALSAIDSTPSPLHFLDQMVTGSPTKPLSTKKLKAELRSWIAKLPADETAKQAAPFVWEEHGAKIELSAWIRCKPDEKGRAVGVRRTPVITIQPSQEIRPALKKKATKYGKLDYPYLVVLNALSTHHNDHAVLDALFGTPCEQFSEGPDGELIHKEVRKPDGIWYGPPDGKPQNTRMSGVLALMRIDPWNFASKTGLLIPNPWATMPLPQLVLGTSEFVLVGKQYERREGKQMHKLVGVPASWPEE</sequence>
<organism evidence="1">
    <name type="scientific">Rhodopseudomonas palustris (strain BisA53)</name>
    <dbReference type="NCBI Taxonomy" id="316055"/>
    <lineage>
        <taxon>Bacteria</taxon>
        <taxon>Pseudomonadati</taxon>
        <taxon>Pseudomonadota</taxon>
        <taxon>Alphaproteobacteria</taxon>
        <taxon>Hyphomicrobiales</taxon>
        <taxon>Nitrobacteraceae</taxon>
        <taxon>Rhodopseudomonas</taxon>
    </lineage>
</organism>
<dbReference type="EMBL" id="CP000463">
    <property type="protein sequence ID" value="ABJ05444.1"/>
    <property type="molecule type" value="Genomic_DNA"/>
</dbReference>
<reference evidence="1" key="1">
    <citation type="submission" date="2006-09" db="EMBL/GenBank/DDBJ databases">
        <title>Complete sequence of Rhodopseudomonas palustris BisA53.</title>
        <authorList>
            <consortium name="US DOE Joint Genome Institute"/>
            <person name="Copeland A."/>
            <person name="Lucas S."/>
            <person name="Lapidus A."/>
            <person name="Barry K."/>
            <person name="Detter J.C."/>
            <person name="Glavina del Rio T."/>
            <person name="Hammon N."/>
            <person name="Israni S."/>
            <person name="Dalin E."/>
            <person name="Tice H."/>
            <person name="Pitluck S."/>
            <person name="Chain P."/>
            <person name="Malfatti S."/>
            <person name="Shin M."/>
            <person name="Vergez L."/>
            <person name="Schmutz J."/>
            <person name="Larimer F."/>
            <person name="Land M."/>
            <person name="Hauser L."/>
            <person name="Pelletier D.A."/>
            <person name="Kyrpides N."/>
            <person name="Kim E."/>
            <person name="Harwood C.S."/>
            <person name="Oda Y."/>
            <person name="Richardson P."/>
        </authorList>
    </citation>
    <scope>NUCLEOTIDE SEQUENCE [LARGE SCALE GENOMIC DNA]</scope>
    <source>
        <strain evidence="1">BisA53</strain>
    </source>
</reference>
<dbReference type="eggNOG" id="ENOG5032SGS">
    <property type="taxonomic scope" value="Bacteria"/>
</dbReference>
<dbReference type="KEGG" id="rpe:RPE_1494"/>
<dbReference type="AlphaFoldDB" id="Q07RJ0"/>